<dbReference type="InterPro" id="IPR037683">
    <property type="entry name" value="Rmd5_dRing"/>
</dbReference>
<gene>
    <name evidence="9" type="ORF">FCM35_KLT10358</name>
</gene>
<dbReference type="FunFam" id="3.30.40.10:FF:000143">
    <property type="entry name" value="Regulator of gluconeogenesis Rmd5"/>
    <property type="match status" value="1"/>
</dbReference>
<name>A0A833V5Q3_9POAL</name>
<dbReference type="InterPro" id="IPR044063">
    <property type="entry name" value="ZF_RING_GID"/>
</dbReference>
<dbReference type="PROSITE" id="PS50897">
    <property type="entry name" value="CTLH"/>
    <property type="match status" value="1"/>
</dbReference>
<keyword evidence="10" id="KW-1185">Reference proteome</keyword>
<dbReference type="GO" id="GO:0005737">
    <property type="term" value="C:cytoplasm"/>
    <property type="evidence" value="ECO:0007669"/>
    <property type="project" value="UniProtKB-SubCell"/>
</dbReference>
<proteinExistence type="predicted"/>
<dbReference type="OrthoDB" id="1933281at2759"/>
<keyword evidence="4 6" id="KW-0863">Zinc-finger</keyword>
<evidence type="ECO:0000256" key="6">
    <source>
        <dbReference type="PROSITE-ProRule" id="PRU01215"/>
    </source>
</evidence>
<organism evidence="9 10">
    <name type="scientific">Carex littledalei</name>
    <dbReference type="NCBI Taxonomy" id="544730"/>
    <lineage>
        <taxon>Eukaryota</taxon>
        <taxon>Viridiplantae</taxon>
        <taxon>Streptophyta</taxon>
        <taxon>Embryophyta</taxon>
        <taxon>Tracheophyta</taxon>
        <taxon>Spermatophyta</taxon>
        <taxon>Magnoliopsida</taxon>
        <taxon>Liliopsida</taxon>
        <taxon>Poales</taxon>
        <taxon>Cyperaceae</taxon>
        <taxon>Cyperoideae</taxon>
        <taxon>Cariceae</taxon>
        <taxon>Carex</taxon>
        <taxon>Carex subgen. Euthyceras</taxon>
    </lineage>
</organism>
<evidence type="ECO:0000259" key="8">
    <source>
        <dbReference type="PROSITE" id="PS51867"/>
    </source>
</evidence>
<feature type="domain" description="CTLH" evidence="7">
    <location>
        <begin position="144"/>
        <end position="202"/>
    </location>
</feature>
<dbReference type="CDD" id="cd16652">
    <property type="entry name" value="dRING_Rmd5p-like"/>
    <property type="match status" value="1"/>
</dbReference>
<dbReference type="EMBL" id="SWLB01000020">
    <property type="protein sequence ID" value="KAF3325287.1"/>
    <property type="molecule type" value="Genomic_DNA"/>
</dbReference>
<evidence type="ECO:0000313" key="9">
    <source>
        <dbReference type="EMBL" id="KAF3325287.1"/>
    </source>
</evidence>
<dbReference type="InterPro" id="IPR006595">
    <property type="entry name" value="CTLH_C"/>
</dbReference>
<dbReference type="PANTHER" id="PTHR12170">
    <property type="entry name" value="MACROPHAGE ERYTHROBLAST ATTACHER-RELATED"/>
    <property type="match status" value="1"/>
</dbReference>
<feature type="zinc finger region" description="RING-Gid-type" evidence="6">
    <location>
        <begin position="324"/>
        <end position="367"/>
    </location>
</feature>
<evidence type="ECO:0000313" key="10">
    <source>
        <dbReference type="Proteomes" id="UP000623129"/>
    </source>
</evidence>
<dbReference type="SMART" id="SM00757">
    <property type="entry name" value="CRA"/>
    <property type="match status" value="1"/>
</dbReference>
<dbReference type="InterPro" id="IPR013083">
    <property type="entry name" value="Znf_RING/FYVE/PHD"/>
</dbReference>
<dbReference type="GO" id="GO:0034657">
    <property type="term" value="C:GID complex"/>
    <property type="evidence" value="ECO:0007669"/>
    <property type="project" value="TreeGrafter"/>
</dbReference>
<feature type="domain" description="RING-Gid-type" evidence="8">
    <location>
        <begin position="324"/>
        <end position="367"/>
    </location>
</feature>
<keyword evidence="5" id="KW-0862">Zinc</keyword>
<evidence type="ECO:0000256" key="5">
    <source>
        <dbReference type="ARBA" id="ARBA00022833"/>
    </source>
</evidence>
<comment type="subcellular location">
    <subcellularLocation>
        <location evidence="1">Cytoplasm</location>
    </subcellularLocation>
</comment>
<dbReference type="Pfam" id="PF10607">
    <property type="entry name" value="CTLH"/>
    <property type="match status" value="1"/>
</dbReference>
<dbReference type="PROSITE" id="PS51867">
    <property type="entry name" value="ZF_RING_GID"/>
    <property type="match status" value="1"/>
</dbReference>
<dbReference type="AlphaFoldDB" id="A0A833V5Q3"/>
<evidence type="ECO:0000256" key="1">
    <source>
        <dbReference type="ARBA" id="ARBA00004496"/>
    </source>
</evidence>
<dbReference type="SMART" id="SM00668">
    <property type="entry name" value="CTLH"/>
    <property type="match status" value="1"/>
</dbReference>
<reference evidence="9" key="1">
    <citation type="submission" date="2020-01" db="EMBL/GenBank/DDBJ databases">
        <title>Genome sequence of Kobresia littledalei, the first chromosome-level genome in the family Cyperaceae.</title>
        <authorList>
            <person name="Qu G."/>
        </authorList>
    </citation>
    <scope>NUCLEOTIDE SEQUENCE</scope>
    <source>
        <strain evidence="9">C.B.Clarke</strain>
        <tissue evidence="9">Leaf</tissue>
    </source>
</reference>
<accession>A0A833V5Q3</accession>
<keyword evidence="3" id="KW-0479">Metal-binding</keyword>
<sequence length="381" mass="43513">MDVDTIRESFDRVSEKQVQYATRSQEVIDQLIKEIELTIANLQETNSDQSTILAQLKTRIDEITPLAQFEGCQKELNLAIARYTKLLEKTFTTDISKAYRDVEMDIPTINEIIASHFYRQGQFEIGDRFSAEAQVSESDILKSPFLEMHSILQSMKQSHDLGPALAWVARNREKLLQYGSSLELKLHELQYVEMLKAGKRVDALKYARTHLAPLANEHRAEIQKVFACLLWEDRLDQSPYGDLSSPSHWEELATEMVRQFCGLMGQPFESPLAVTLAAGAEGLPTLLKLAAVMQTKKQEWQEMKQLPVPLDLPREYQFHSVFVCPVLREQGSEENPPMLMPCGHVLSRQSILKLSKNSTRAFKCPYCPQEGTVAQCRQLYF</sequence>
<dbReference type="InterPro" id="IPR027370">
    <property type="entry name" value="Znf-RING_euk"/>
</dbReference>
<evidence type="ECO:0000256" key="3">
    <source>
        <dbReference type="ARBA" id="ARBA00022723"/>
    </source>
</evidence>
<dbReference type="InterPro" id="IPR024964">
    <property type="entry name" value="CTLH/CRA"/>
</dbReference>
<protein>
    <submittedName>
        <fullName evidence="9">Protein RMD5 A-like protein</fullName>
    </submittedName>
</protein>
<dbReference type="InterPro" id="IPR045098">
    <property type="entry name" value="Fyv10_fam"/>
</dbReference>
<dbReference type="InterPro" id="IPR013144">
    <property type="entry name" value="CRA_dom"/>
</dbReference>
<comment type="caution">
    <text evidence="9">The sequence shown here is derived from an EMBL/GenBank/DDBJ whole genome shotgun (WGS) entry which is preliminary data.</text>
</comment>
<dbReference type="Gene3D" id="3.30.40.10">
    <property type="entry name" value="Zinc/RING finger domain, C3HC4 (zinc finger)"/>
    <property type="match status" value="1"/>
</dbReference>
<dbReference type="GO" id="GO:0008270">
    <property type="term" value="F:zinc ion binding"/>
    <property type="evidence" value="ECO:0007669"/>
    <property type="project" value="UniProtKB-KW"/>
</dbReference>
<dbReference type="GO" id="GO:0005634">
    <property type="term" value="C:nucleus"/>
    <property type="evidence" value="ECO:0007669"/>
    <property type="project" value="TreeGrafter"/>
</dbReference>
<keyword evidence="2" id="KW-0963">Cytoplasm</keyword>
<dbReference type="Pfam" id="PF13445">
    <property type="entry name" value="zf-RING_UBOX"/>
    <property type="match status" value="1"/>
</dbReference>
<dbReference type="Proteomes" id="UP000623129">
    <property type="component" value="Unassembled WGS sequence"/>
</dbReference>
<evidence type="ECO:0000259" key="7">
    <source>
        <dbReference type="PROSITE" id="PS50897"/>
    </source>
</evidence>
<dbReference type="GO" id="GO:0043161">
    <property type="term" value="P:proteasome-mediated ubiquitin-dependent protein catabolic process"/>
    <property type="evidence" value="ECO:0007669"/>
    <property type="project" value="InterPro"/>
</dbReference>
<dbReference type="SUPFAM" id="SSF57850">
    <property type="entry name" value="RING/U-box"/>
    <property type="match status" value="1"/>
</dbReference>
<evidence type="ECO:0000256" key="2">
    <source>
        <dbReference type="ARBA" id="ARBA00022490"/>
    </source>
</evidence>
<dbReference type="GO" id="GO:0061630">
    <property type="term" value="F:ubiquitin protein ligase activity"/>
    <property type="evidence" value="ECO:0007669"/>
    <property type="project" value="InterPro"/>
</dbReference>
<dbReference type="PANTHER" id="PTHR12170:SF3">
    <property type="entry name" value="GH10162P"/>
    <property type="match status" value="1"/>
</dbReference>
<evidence type="ECO:0000256" key="4">
    <source>
        <dbReference type="ARBA" id="ARBA00022771"/>
    </source>
</evidence>